<keyword evidence="2" id="KW-1185">Reference proteome</keyword>
<organism evidence="1 2">
    <name type="scientific">Rhizophagus clarus</name>
    <dbReference type="NCBI Taxonomy" id="94130"/>
    <lineage>
        <taxon>Eukaryota</taxon>
        <taxon>Fungi</taxon>
        <taxon>Fungi incertae sedis</taxon>
        <taxon>Mucoromycota</taxon>
        <taxon>Glomeromycotina</taxon>
        <taxon>Glomeromycetes</taxon>
        <taxon>Glomerales</taxon>
        <taxon>Glomeraceae</taxon>
        <taxon>Rhizophagus</taxon>
    </lineage>
</organism>
<sequence>MLRNFFPKGKYRKLKTIVKLKKIALTVATLFLKVFVNEFYNVIWQLRCKEVKKWEHTKGIKKQDIRKNTAAHQHIAYEQILILQIEDDVYDLERKKILKHNEQWSIALEKARKHINQIIIEGNRKVVKVYTEAI</sequence>
<accession>A0A2Z6R5E5</accession>
<proteinExistence type="predicted"/>
<comment type="caution">
    <text evidence="1">The sequence shown here is derived from an EMBL/GenBank/DDBJ whole genome shotgun (WGS) entry which is preliminary data.</text>
</comment>
<gene>
    <name evidence="1" type="ORF">RclHR1_26770001</name>
</gene>
<dbReference type="Proteomes" id="UP000247702">
    <property type="component" value="Unassembled WGS sequence"/>
</dbReference>
<evidence type="ECO:0000313" key="2">
    <source>
        <dbReference type="Proteomes" id="UP000247702"/>
    </source>
</evidence>
<evidence type="ECO:0000313" key="1">
    <source>
        <dbReference type="EMBL" id="GBB96062.1"/>
    </source>
</evidence>
<name>A0A2Z6R5E5_9GLOM</name>
<dbReference type="AlphaFoldDB" id="A0A2Z6R5E5"/>
<dbReference type="STRING" id="94130.A0A2Z6R5E5"/>
<dbReference type="EMBL" id="BEXD01001865">
    <property type="protein sequence ID" value="GBB96062.1"/>
    <property type="molecule type" value="Genomic_DNA"/>
</dbReference>
<protein>
    <submittedName>
        <fullName evidence="1">Uncharacterized protein</fullName>
    </submittedName>
</protein>
<reference evidence="1 2" key="1">
    <citation type="submission" date="2017-11" db="EMBL/GenBank/DDBJ databases">
        <title>The genome of Rhizophagus clarus HR1 reveals common genetic basis of auxotrophy among arbuscular mycorrhizal fungi.</title>
        <authorList>
            <person name="Kobayashi Y."/>
        </authorList>
    </citation>
    <scope>NUCLEOTIDE SEQUENCE [LARGE SCALE GENOMIC DNA]</scope>
    <source>
        <strain evidence="1 2">HR1</strain>
    </source>
</reference>